<dbReference type="AlphaFoldDB" id="A0A1H9I8J1"/>
<keyword evidence="2" id="KW-1185">Reference proteome</keyword>
<dbReference type="EMBL" id="FOFV01000004">
    <property type="protein sequence ID" value="SEQ70884.1"/>
    <property type="molecule type" value="Genomic_DNA"/>
</dbReference>
<dbReference type="PANTHER" id="PTHR34861:SF10">
    <property type="entry name" value="CYCLASE"/>
    <property type="match status" value="1"/>
</dbReference>
<dbReference type="STRING" id="65499.SAMN04488000_10478"/>
<sequence length="293" mass="30255">MDQSPAEFPSNWGRWGDADQLGTVNLITAEARARGAAQVRTGLSVSLARKTPTLPLMGGPMAALRANTTAVQTIMSFTGASPIAMAELMLVTTHHPEVTHLDALSHMVVDGQVYPGIAQAASSGPTGVVHGAADVFAGGIVTRGVLLDLAPGGMLPDGHAVTADDLDAAAKRVDVVVESGDALVVRAGWDRVRDDGRPLPGMTSGAVRWMHDHGISLYAGDIGDASPPIEDDVPGALHRLGLLRLGLLLVDGAQAEELAAACAEQGRHTFLFVAAVPRILGTTGLPVNPLAVF</sequence>
<dbReference type="OrthoDB" id="7067800at2"/>
<dbReference type="InterPro" id="IPR007325">
    <property type="entry name" value="KFase/CYL"/>
</dbReference>
<dbReference type="SUPFAM" id="SSF102198">
    <property type="entry name" value="Putative cyclase"/>
    <property type="match status" value="1"/>
</dbReference>
<dbReference type="InterPro" id="IPR037175">
    <property type="entry name" value="KFase_sf"/>
</dbReference>
<dbReference type="RefSeq" id="WP_089914554.1">
    <property type="nucleotide sequence ID" value="NZ_FOFV01000004.1"/>
</dbReference>
<evidence type="ECO:0000313" key="2">
    <source>
        <dbReference type="Proteomes" id="UP000199503"/>
    </source>
</evidence>
<dbReference type="GO" id="GO:0004061">
    <property type="term" value="F:arylformamidase activity"/>
    <property type="evidence" value="ECO:0007669"/>
    <property type="project" value="InterPro"/>
</dbReference>
<reference evidence="2" key="1">
    <citation type="submission" date="2016-10" db="EMBL/GenBank/DDBJ databases">
        <authorList>
            <person name="Varghese N."/>
            <person name="Submissions S."/>
        </authorList>
    </citation>
    <scope>NUCLEOTIDE SEQUENCE [LARGE SCALE GENOMIC DNA]</scope>
    <source>
        <strain evidence="2">DSM 44437</strain>
    </source>
</reference>
<proteinExistence type="predicted"/>
<gene>
    <name evidence="1" type="ORF">SAMN04488000_10478</name>
</gene>
<name>A0A1H9I8J1_9PSEU</name>
<dbReference type="Proteomes" id="UP000199503">
    <property type="component" value="Unassembled WGS sequence"/>
</dbReference>
<protein>
    <submittedName>
        <fullName evidence="1">Kynurenine formamidase</fullName>
    </submittedName>
</protein>
<accession>A0A1H9I8J1</accession>
<organism evidence="1 2">
    <name type="scientific">Lentzea albida</name>
    <dbReference type="NCBI Taxonomy" id="65499"/>
    <lineage>
        <taxon>Bacteria</taxon>
        <taxon>Bacillati</taxon>
        <taxon>Actinomycetota</taxon>
        <taxon>Actinomycetes</taxon>
        <taxon>Pseudonocardiales</taxon>
        <taxon>Pseudonocardiaceae</taxon>
        <taxon>Lentzea</taxon>
    </lineage>
</organism>
<dbReference type="Pfam" id="PF04199">
    <property type="entry name" value="Cyclase"/>
    <property type="match status" value="1"/>
</dbReference>
<dbReference type="PANTHER" id="PTHR34861">
    <property type="match status" value="1"/>
</dbReference>
<dbReference type="Gene3D" id="3.50.30.50">
    <property type="entry name" value="Putative cyclase"/>
    <property type="match status" value="1"/>
</dbReference>
<evidence type="ECO:0000313" key="1">
    <source>
        <dbReference type="EMBL" id="SEQ70884.1"/>
    </source>
</evidence>
<dbReference type="GO" id="GO:0019441">
    <property type="term" value="P:L-tryptophan catabolic process to kynurenine"/>
    <property type="evidence" value="ECO:0007669"/>
    <property type="project" value="InterPro"/>
</dbReference>